<evidence type="ECO:0000313" key="2">
    <source>
        <dbReference type="EMBL" id="MBM6500654.1"/>
    </source>
</evidence>
<evidence type="ECO:0000313" key="3">
    <source>
        <dbReference type="Proteomes" id="UP000759529"/>
    </source>
</evidence>
<protein>
    <submittedName>
        <fullName evidence="2">Uncharacterized protein</fullName>
    </submittedName>
</protein>
<comment type="caution">
    <text evidence="2">The sequence shown here is derived from an EMBL/GenBank/DDBJ whole genome shotgun (WGS) entry which is preliminary data.</text>
</comment>
<keyword evidence="1" id="KW-0472">Membrane</keyword>
<keyword evidence="1" id="KW-0812">Transmembrane</keyword>
<dbReference type="RefSeq" id="WP_187656310.1">
    <property type="nucleotide sequence ID" value="NZ_JACSOD020000506.1"/>
</dbReference>
<organism evidence="2 3">
    <name type="scientific">Flavobacterium macrobrachii</name>
    <dbReference type="NCBI Taxonomy" id="591204"/>
    <lineage>
        <taxon>Bacteria</taxon>
        <taxon>Pseudomonadati</taxon>
        <taxon>Bacteroidota</taxon>
        <taxon>Flavobacteriia</taxon>
        <taxon>Flavobacteriales</taxon>
        <taxon>Flavobacteriaceae</taxon>
        <taxon>Flavobacterium</taxon>
    </lineage>
</organism>
<dbReference type="Proteomes" id="UP000759529">
    <property type="component" value="Unassembled WGS sequence"/>
</dbReference>
<feature type="transmembrane region" description="Helical" evidence="1">
    <location>
        <begin position="57"/>
        <end position="80"/>
    </location>
</feature>
<sequence length="185" mass="21582">MDSTTIAYIIKNKRYPNSLFKTILISIVYLLFILVGFSISFNVIVEALTTNILKENNMFGFIIFFSLIILSYSVLIIFFFQSEINSFSKFEEILVSKEHPEITTILEEKIPYYFTLSHIETHNNNFITFETLGNFLTYGQKISIVINENLVLVNSKANKFQLFSYGTHKRNINKIRDLFNKNKNS</sequence>
<reference evidence="2 3" key="1">
    <citation type="submission" date="2021-02" db="EMBL/GenBank/DDBJ databases">
        <authorList>
            <person name="Jung H.S."/>
            <person name="Chun B.H."/>
            <person name="Jeon C.O."/>
        </authorList>
    </citation>
    <scope>NUCLEOTIDE SEQUENCE [LARGE SCALE GENOMIC DNA]</scope>
    <source>
        <strain evidence="2 3">LMG 25203</strain>
    </source>
</reference>
<evidence type="ECO:0000256" key="1">
    <source>
        <dbReference type="SAM" id="Phobius"/>
    </source>
</evidence>
<accession>A0ABS2D1F6</accession>
<feature type="transmembrane region" description="Helical" evidence="1">
    <location>
        <begin position="23"/>
        <end position="45"/>
    </location>
</feature>
<gene>
    <name evidence="2" type="ORF">H9X54_015280</name>
</gene>
<keyword evidence="3" id="KW-1185">Reference proteome</keyword>
<name>A0ABS2D1F6_9FLAO</name>
<proteinExistence type="predicted"/>
<keyword evidence="1" id="KW-1133">Transmembrane helix</keyword>
<dbReference type="EMBL" id="JACSOD020000506">
    <property type="protein sequence ID" value="MBM6500654.1"/>
    <property type="molecule type" value="Genomic_DNA"/>
</dbReference>